<evidence type="ECO:0000256" key="1">
    <source>
        <dbReference type="SAM" id="MobiDB-lite"/>
    </source>
</evidence>
<dbReference type="Proteomes" id="UP000053676">
    <property type="component" value="Unassembled WGS sequence"/>
</dbReference>
<organism evidence="2 3">
    <name type="scientific">Necator americanus</name>
    <name type="common">Human hookworm</name>
    <dbReference type="NCBI Taxonomy" id="51031"/>
    <lineage>
        <taxon>Eukaryota</taxon>
        <taxon>Metazoa</taxon>
        <taxon>Ecdysozoa</taxon>
        <taxon>Nematoda</taxon>
        <taxon>Chromadorea</taxon>
        <taxon>Rhabditida</taxon>
        <taxon>Rhabditina</taxon>
        <taxon>Rhabditomorpha</taxon>
        <taxon>Strongyloidea</taxon>
        <taxon>Ancylostomatidae</taxon>
        <taxon>Bunostominae</taxon>
        <taxon>Necator</taxon>
    </lineage>
</organism>
<accession>W2SN09</accession>
<reference evidence="3" key="1">
    <citation type="journal article" date="2014" name="Nat. Genet.">
        <title>Genome of the human hookworm Necator americanus.</title>
        <authorList>
            <person name="Tang Y.T."/>
            <person name="Gao X."/>
            <person name="Rosa B.A."/>
            <person name="Abubucker S."/>
            <person name="Hallsworth-Pepin K."/>
            <person name="Martin J."/>
            <person name="Tyagi R."/>
            <person name="Heizer E."/>
            <person name="Zhang X."/>
            <person name="Bhonagiri-Palsikar V."/>
            <person name="Minx P."/>
            <person name="Warren W.C."/>
            <person name="Wang Q."/>
            <person name="Zhan B."/>
            <person name="Hotez P.J."/>
            <person name="Sternberg P.W."/>
            <person name="Dougall A."/>
            <person name="Gaze S.T."/>
            <person name="Mulvenna J."/>
            <person name="Sotillo J."/>
            <person name="Ranganathan S."/>
            <person name="Rabelo E.M."/>
            <person name="Wilson R.K."/>
            <person name="Felgner P.L."/>
            <person name="Bethony J."/>
            <person name="Hawdon J.M."/>
            <person name="Gasser R.B."/>
            <person name="Loukas A."/>
            <person name="Mitreva M."/>
        </authorList>
    </citation>
    <scope>NUCLEOTIDE SEQUENCE [LARGE SCALE GENOMIC DNA]</scope>
</reference>
<proteinExistence type="predicted"/>
<feature type="compositionally biased region" description="Low complexity" evidence="1">
    <location>
        <begin position="105"/>
        <end position="122"/>
    </location>
</feature>
<protein>
    <submittedName>
        <fullName evidence="2">Uncharacterized protein</fullName>
    </submittedName>
</protein>
<keyword evidence="3" id="KW-1185">Reference proteome</keyword>
<name>W2SN09_NECAM</name>
<sequence>MFIAILVLTRTPTSPTPLLSHVLKNSSSPVSYTALRWCHRLISNQEEISLKLFYESKCNVNGVLRQNSFPIYIQNMMPIGLEIDKFRMIFEIREKENISDKDKPPSFSSRFPFPFEMSRSLS</sequence>
<feature type="region of interest" description="Disordered" evidence="1">
    <location>
        <begin position="99"/>
        <end position="122"/>
    </location>
</feature>
<dbReference type="KEGG" id="nai:NECAME_14889"/>
<dbReference type="AlphaFoldDB" id="W2SN09"/>
<evidence type="ECO:0000313" key="3">
    <source>
        <dbReference type="Proteomes" id="UP000053676"/>
    </source>
</evidence>
<gene>
    <name evidence="2" type="ORF">NECAME_14889</name>
</gene>
<dbReference type="EMBL" id="KI668987">
    <property type="protein sequence ID" value="ETN70236.1"/>
    <property type="molecule type" value="Genomic_DNA"/>
</dbReference>
<evidence type="ECO:0000313" key="2">
    <source>
        <dbReference type="EMBL" id="ETN70236.1"/>
    </source>
</evidence>